<reference evidence="3 4" key="2">
    <citation type="submission" date="2020-08" db="EMBL/GenBank/DDBJ databases">
        <authorList>
            <person name="Partida-Martinez L."/>
            <person name="Huntemann M."/>
            <person name="Clum A."/>
            <person name="Wang J."/>
            <person name="Palaniappan K."/>
            <person name="Ritter S."/>
            <person name="Chen I.-M."/>
            <person name="Stamatis D."/>
            <person name="Reddy T."/>
            <person name="O'Malley R."/>
            <person name="Daum C."/>
            <person name="Shapiro N."/>
            <person name="Ivanova N."/>
            <person name="Kyrpides N."/>
            <person name="Woyke T."/>
        </authorList>
    </citation>
    <scope>NUCLEOTIDE SEQUENCE [LARGE SCALE GENOMIC DNA]</scope>
    <source>
        <strain evidence="3 4">AS2.23</strain>
    </source>
</reference>
<keyword evidence="2" id="KW-0472">Membrane</keyword>
<evidence type="ECO:0000256" key="2">
    <source>
        <dbReference type="SAM" id="Phobius"/>
    </source>
</evidence>
<keyword evidence="2" id="KW-0812">Transmembrane</keyword>
<evidence type="ECO:0000313" key="4">
    <source>
        <dbReference type="Proteomes" id="UP000533269"/>
    </source>
</evidence>
<feature type="region of interest" description="Disordered" evidence="1">
    <location>
        <begin position="54"/>
        <end position="76"/>
    </location>
</feature>
<dbReference type="EMBL" id="JACHVY010000001">
    <property type="protein sequence ID" value="MBB2900336.1"/>
    <property type="molecule type" value="Genomic_DNA"/>
</dbReference>
<accession>A0A7W4TK21</accession>
<feature type="compositionally biased region" description="Pro residues" evidence="1">
    <location>
        <begin position="60"/>
        <end position="76"/>
    </location>
</feature>
<evidence type="ECO:0000256" key="1">
    <source>
        <dbReference type="SAM" id="MobiDB-lite"/>
    </source>
</evidence>
<gene>
    <name evidence="3" type="ORF">FHR75_001124</name>
</gene>
<dbReference type="RefSeq" id="WP_183390630.1">
    <property type="nucleotide sequence ID" value="NZ_JACHVY010000001.1"/>
</dbReference>
<name>A0A7W4TK21_KINRA</name>
<dbReference type="AlphaFoldDB" id="A0A7W4TK21"/>
<feature type="transmembrane region" description="Helical" evidence="2">
    <location>
        <begin position="33"/>
        <end position="51"/>
    </location>
</feature>
<organism evidence="3 4">
    <name type="scientific">Kineococcus radiotolerans</name>
    <dbReference type="NCBI Taxonomy" id="131568"/>
    <lineage>
        <taxon>Bacteria</taxon>
        <taxon>Bacillati</taxon>
        <taxon>Actinomycetota</taxon>
        <taxon>Actinomycetes</taxon>
        <taxon>Kineosporiales</taxon>
        <taxon>Kineosporiaceae</taxon>
        <taxon>Kineococcus</taxon>
    </lineage>
</organism>
<comment type="caution">
    <text evidence="3">The sequence shown here is derived from an EMBL/GenBank/DDBJ whole genome shotgun (WGS) entry which is preliminary data.</text>
</comment>
<protein>
    <submittedName>
        <fullName evidence="3">Uncharacterized protein</fullName>
    </submittedName>
</protein>
<dbReference type="Proteomes" id="UP000533269">
    <property type="component" value="Unassembled WGS sequence"/>
</dbReference>
<keyword evidence="2" id="KW-1133">Transmembrane helix</keyword>
<proteinExistence type="predicted"/>
<reference evidence="3 4" key="1">
    <citation type="submission" date="2020-08" db="EMBL/GenBank/DDBJ databases">
        <title>The Agave Microbiome: Exploring the role of microbial communities in plant adaptations to desert environments.</title>
        <authorList>
            <person name="Partida-Martinez L.P."/>
        </authorList>
    </citation>
    <scope>NUCLEOTIDE SEQUENCE [LARGE SCALE GENOMIC DNA]</scope>
    <source>
        <strain evidence="3 4">AS2.23</strain>
    </source>
</reference>
<evidence type="ECO:0000313" key="3">
    <source>
        <dbReference type="EMBL" id="MBB2900336.1"/>
    </source>
</evidence>
<sequence length="76" mass="7300">MRRTWVDVADVVLGAALLVAAVAAGAGGRPLEAVAAVVLGLAWGVRGAVGLRRGTGPAPDLGPAPAGPAGPLPATR</sequence>